<evidence type="ECO:0000313" key="1">
    <source>
        <dbReference type="EMBL" id="KAK3078739.1"/>
    </source>
</evidence>
<evidence type="ECO:0000313" key="2">
    <source>
        <dbReference type="Proteomes" id="UP001186974"/>
    </source>
</evidence>
<comment type="caution">
    <text evidence="1">The sequence shown here is derived from an EMBL/GenBank/DDBJ whole genome shotgun (WGS) entry which is preliminary data.</text>
</comment>
<dbReference type="Proteomes" id="UP001186974">
    <property type="component" value="Unassembled WGS sequence"/>
</dbReference>
<feature type="non-terminal residue" evidence="1">
    <location>
        <position position="576"/>
    </location>
</feature>
<gene>
    <name evidence="1" type="ORF">LTS18_006733</name>
</gene>
<keyword evidence="2" id="KW-1185">Reference proteome</keyword>
<accession>A0ACC3DQC9</accession>
<name>A0ACC3DQC9_9PEZI</name>
<organism evidence="1 2">
    <name type="scientific">Coniosporium uncinatum</name>
    <dbReference type="NCBI Taxonomy" id="93489"/>
    <lineage>
        <taxon>Eukaryota</taxon>
        <taxon>Fungi</taxon>
        <taxon>Dikarya</taxon>
        <taxon>Ascomycota</taxon>
        <taxon>Pezizomycotina</taxon>
        <taxon>Dothideomycetes</taxon>
        <taxon>Dothideomycetes incertae sedis</taxon>
        <taxon>Coniosporium</taxon>
    </lineage>
</organism>
<sequence length="576" mass="63409">MEHRPSLASRPSQYLEPNISTLDPNSYTAQKLTHATPEHLYLTTRRCFVGPIPEGWLKSHRKEWYQRHLNVSDNYRSQAATFFASENTTRDRRVTGLSDTDRKKARQSFPQPEDIQEEEGEALTEEPPALSVPRSSNPNQDVGQARSRSARRGSGKDDHQSGGVEDEAAGKSEHPGEANEHPSPLAQGRSTKARTNRKFERSESKQSNSSFVTARSVQTSAQAPGISIDQGDTSSASMRNAGHERPRQTSLGESLDDPASSGVGEPAGEMTSTTSLIGRNKSQHDADGGVAAQRGEAIRKNIMCKTQRTGTKQPVDLGPPAAREEGVEDVGGRVQQNRSGLVQFAVPEQSTRGDLLRRARLTQMQLRRSAAGIGTFRRQTANNGQIIKMEKMLVRVDATRDSKLPDYYDENASQSVIAKTLDKWREYMVVCRQSADGDAEFLLQMYKTRVIPAIEGGDAKKKKIQHEVALGRKYANANLFSALDKTLVVWKPTRYGTSIFLLRPRTGSNGAEWYTFLRNILGGARASELQVNIPDLGVGLRLADPFAQLEATSAAAEDDEGVVKTIQEEQAIAKNI</sequence>
<protein>
    <submittedName>
        <fullName evidence="1">Uncharacterized protein</fullName>
    </submittedName>
</protein>
<dbReference type="EMBL" id="JAWDJW010001649">
    <property type="protein sequence ID" value="KAK3078739.1"/>
    <property type="molecule type" value="Genomic_DNA"/>
</dbReference>
<reference evidence="1" key="1">
    <citation type="submission" date="2024-09" db="EMBL/GenBank/DDBJ databases">
        <title>Black Yeasts Isolated from many extreme environments.</title>
        <authorList>
            <person name="Coleine C."/>
            <person name="Stajich J.E."/>
            <person name="Selbmann L."/>
        </authorList>
    </citation>
    <scope>NUCLEOTIDE SEQUENCE</scope>
    <source>
        <strain evidence="1">CCFEE 5737</strain>
    </source>
</reference>
<proteinExistence type="predicted"/>